<protein>
    <recommendedName>
        <fullName evidence="5">Noncompact myelin-associated protein</fullName>
    </recommendedName>
</protein>
<keyword evidence="2" id="KW-0472">Membrane</keyword>
<keyword evidence="4" id="KW-1185">Reference proteome</keyword>
<evidence type="ECO:0000256" key="1">
    <source>
        <dbReference type="SAM" id="MobiDB-lite"/>
    </source>
</evidence>
<evidence type="ECO:0000313" key="4">
    <source>
        <dbReference type="Proteomes" id="UP000288216"/>
    </source>
</evidence>
<dbReference type="OrthoDB" id="9950350at2759"/>
<dbReference type="PANTHER" id="PTHR35974:SF1">
    <property type="entry name" value="NONCOMPACT MYELIN-ASSOCIATED PROTEIN"/>
    <property type="match status" value="1"/>
</dbReference>
<dbReference type="GO" id="GO:0031641">
    <property type="term" value="P:regulation of myelination"/>
    <property type="evidence" value="ECO:0007669"/>
    <property type="project" value="InterPro"/>
</dbReference>
<evidence type="ECO:0000256" key="2">
    <source>
        <dbReference type="SAM" id="Phobius"/>
    </source>
</evidence>
<dbReference type="Proteomes" id="UP000288216">
    <property type="component" value="Unassembled WGS sequence"/>
</dbReference>
<proteinExistence type="predicted"/>
<dbReference type="GO" id="GO:0033270">
    <property type="term" value="C:paranode region of axon"/>
    <property type="evidence" value="ECO:0007669"/>
    <property type="project" value="InterPro"/>
</dbReference>
<sequence length="138" mass="15063">MQNQSRPGPLARQLRTLLEVENAAMLRLCGKINQVTLNMAANTTEGIVNATMATKSPEEILYQSSGAIVAVIVIGVIIIFTLVLVTVKHCNRQNRLKSELAPKSSKHRSSPFPKSSLTTSTPISQISSSLSIPMERKY</sequence>
<evidence type="ECO:0000313" key="3">
    <source>
        <dbReference type="EMBL" id="GCB71750.1"/>
    </source>
</evidence>
<feature type="compositionally biased region" description="Low complexity" evidence="1">
    <location>
        <begin position="115"/>
        <end position="138"/>
    </location>
</feature>
<accession>A0A401PF18</accession>
<name>A0A401PF18_SCYTO</name>
<dbReference type="GO" id="GO:0019911">
    <property type="term" value="F:structural constituent of myelin sheath"/>
    <property type="evidence" value="ECO:0007669"/>
    <property type="project" value="InterPro"/>
</dbReference>
<organism evidence="3 4">
    <name type="scientific">Scyliorhinus torazame</name>
    <name type="common">Cloudy catshark</name>
    <name type="synonym">Catulus torazame</name>
    <dbReference type="NCBI Taxonomy" id="75743"/>
    <lineage>
        <taxon>Eukaryota</taxon>
        <taxon>Metazoa</taxon>
        <taxon>Chordata</taxon>
        <taxon>Craniata</taxon>
        <taxon>Vertebrata</taxon>
        <taxon>Chondrichthyes</taxon>
        <taxon>Elasmobranchii</taxon>
        <taxon>Galeomorphii</taxon>
        <taxon>Galeoidea</taxon>
        <taxon>Carcharhiniformes</taxon>
        <taxon>Scyliorhinidae</taxon>
        <taxon>Scyliorhinus</taxon>
    </lineage>
</organism>
<keyword evidence="2" id="KW-0812">Transmembrane</keyword>
<feature type="region of interest" description="Disordered" evidence="1">
    <location>
        <begin position="95"/>
        <end position="138"/>
    </location>
</feature>
<keyword evidence="2" id="KW-1133">Transmembrane helix</keyword>
<gene>
    <name evidence="3" type="ORF">scyTo_0008915</name>
</gene>
<dbReference type="EMBL" id="BFAA01003523">
    <property type="protein sequence ID" value="GCB71750.1"/>
    <property type="molecule type" value="Genomic_DNA"/>
</dbReference>
<dbReference type="GO" id="GO:0043220">
    <property type="term" value="C:Schmidt-Lanterman incisure"/>
    <property type="evidence" value="ECO:0007669"/>
    <property type="project" value="InterPro"/>
</dbReference>
<dbReference type="GO" id="GO:0005886">
    <property type="term" value="C:plasma membrane"/>
    <property type="evidence" value="ECO:0007669"/>
    <property type="project" value="InterPro"/>
</dbReference>
<feature type="transmembrane region" description="Helical" evidence="2">
    <location>
        <begin position="67"/>
        <end position="87"/>
    </location>
</feature>
<reference evidence="3 4" key="1">
    <citation type="journal article" date="2018" name="Nat. Ecol. Evol.">
        <title>Shark genomes provide insights into elasmobranch evolution and the origin of vertebrates.</title>
        <authorList>
            <person name="Hara Y"/>
            <person name="Yamaguchi K"/>
            <person name="Onimaru K"/>
            <person name="Kadota M"/>
            <person name="Koyanagi M"/>
            <person name="Keeley SD"/>
            <person name="Tatsumi K"/>
            <person name="Tanaka K"/>
            <person name="Motone F"/>
            <person name="Kageyama Y"/>
            <person name="Nozu R"/>
            <person name="Adachi N"/>
            <person name="Nishimura O"/>
            <person name="Nakagawa R"/>
            <person name="Tanegashima C"/>
            <person name="Kiyatake I"/>
            <person name="Matsumoto R"/>
            <person name="Murakumo K"/>
            <person name="Nishida K"/>
            <person name="Terakita A"/>
            <person name="Kuratani S"/>
            <person name="Sato K"/>
            <person name="Hyodo S Kuraku.S."/>
        </authorList>
    </citation>
    <scope>NUCLEOTIDE SEQUENCE [LARGE SCALE GENOMIC DNA]</scope>
</reference>
<dbReference type="AlphaFoldDB" id="A0A401PF18"/>
<comment type="caution">
    <text evidence="3">The sequence shown here is derived from an EMBL/GenBank/DDBJ whole genome shotgun (WGS) entry which is preliminary data.</text>
</comment>
<dbReference type="InterPro" id="IPR038940">
    <property type="entry name" value="NCMAP"/>
</dbReference>
<evidence type="ECO:0008006" key="5">
    <source>
        <dbReference type="Google" id="ProtNLM"/>
    </source>
</evidence>
<dbReference type="PANTHER" id="PTHR35974">
    <property type="entry name" value="NONCOMPACT MYELIN-ASSOCIATED PROTEIN"/>
    <property type="match status" value="1"/>
</dbReference>